<evidence type="ECO:0000256" key="10">
    <source>
        <dbReference type="ARBA" id="ARBA00025012"/>
    </source>
</evidence>
<evidence type="ECO:0000313" key="16">
    <source>
        <dbReference type="EMBL" id="HGQ35496.1"/>
    </source>
</evidence>
<dbReference type="UniPathway" id="UPA00075">
    <property type="reaction ID" value="UER00336"/>
</dbReference>
<dbReference type="UniPathway" id="UPA00074">
    <property type="reaction ID" value="UER00132"/>
</dbReference>
<dbReference type="InterPro" id="IPR020557">
    <property type="entry name" value="Fumarate_lyase_CS"/>
</dbReference>
<comment type="catalytic activity">
    <reaction evidence="9">
        <text>(2S)-2-[5-amino-1-(5-phospho-beta-D-ribosyl)imidazole-4-carboxamido]succinate = 5-amino-1-(5-phospho-beta-D-ribosyl)imidazole-4-carboxamide + fumarate</text>
        <dbReference type="Rhea" id="RHEA:23920"/>
        <dbReference type="ChEBI" id="CHEBI:29806"/>
        <dbReference type="ChEBI" id="CHEBI:58443"/>
        <dbReference type="ChEBI" id="CHEBI:58475"/>
        <dbReference type="EC" id="4.3.2.2"/>
    </reaction>
    <physiologicalReaction direction="left-to-right" evidence="9">
        <dbReference type="Rhea" id="RHEA:23921"/>
    </physiologicalReaction>
</comment>
<evidence type="ECO:0000313" key="17">
    <source>
        <dbReference type="EMBL" id="HGQ64002.1"/>
    </source>
</evidence>
<gene>
    <name evidence="17" type="ORF">ENU08_02005</name>
    <name evidence="16" type="ORF">ENU41_02305</name>
</gene>
<dbReference type="GO" id="GO:0006189">
    <property type="term" value="P:'de novo' IMP biosynthetic process"/>
    <property type="evidence" value="ECO:0007669"/>
    <property type="project" value="UniProtKB-UniPathway"/>
</dbReference>
<evidence type="ECO:0000256" key="11">
    <source>
        <dbReference type="ARBA" id="ARBA00030717"/>
    </source>
</evidence>
<dbReference type="PROSITE" id="PS00163">
    <property type="entry name" value="FUMARATE_LYASES"/>
    <property type="match status" value="1"/>
</dbReference>
<keyword evidence="7 14" id="KW-0658">Purine biosynthesis</keyword>
<dbReference type="FunFam" id="1.20.200.10:FF:000008">
    <property type="entry name" value="Adenylosuccinate lyase"/>
    <property type="match status" value="1"/>
</dbReference>
<dbReference type="AlphaFoldDB" id="A0A7C4NL17"/>
<sequence length="448" mass="50111">MLDKICVLDWRYGSEEMKSLFKAESIVKRYVAVEKALIYGLAKAGIAPNECVNVVEVCSENVSAEEVYAKEKELGHDIASLAYLLGEKCGECGKYIHLGATSYDVVDTVWALIINEALSIVMKKLKKIIEVLSDMAVKHRKTLMVGRTHGQHALPITFGFKLANYVYEFARSYERLCECRKRIVKGKISGAVGTMAAWGSRGLFVEKYAMEYLDLEPHAISTQVAPRDGFAELVANLAILGSQLDRFALEVRELSRPEIGEVYESAKRVGSSTMPHKRNPVIAERISGLAKILRSMVMVALENIPLMHERDLTNSSSERILIPHVFLVADQMLIDMEKLLSVLYVDEEAMKRNLGLGKGAIMAEAVMVKLVEKGIPRHLAHKKLQEIAIAVGGDEDFLEKLLKDEEISKLFTHEELKNIIDYDNYVGQSENLIERSIAYAKTVLSSCR</sequence>
<evidence type="ECO:0000256" key="6">
    <source>
        <dbReference type="ARBA" id="ARBA00017058"/>
    </source>
</evidence>
<evidence type="ECO:0000259" key="15">
    <source>
        <dbReference type="SMART" id="SM00998"/>
    </source>
</evidence>
<dbReference type="PANTHER" id="PTHR43172">
    <property type="entry name" value="ADENYLOSUCCINATE LYASE"/>
    <property type="match status" value="1"/>
</dbReference>
<dbReference type="InterPro" id="IPR000362">
    <property type="entry name" value="Fumarate_lyase_fam"/>
</dbReference>
<dbReference type="InterPro" id="IPR024083">
    <property type="entry name" value="Fumarase/histidase_N"/>
</dbReference>
<evidence type="ECO:0000256" key="14">
    <source>
        <dbReference type="RuleBase" id="RU361172"/>
    </source>
</evidence>
<dbReference type="InterPro" id="IPR004769">
    <property type="entry name" value="Pur_lyase"/>
</dbReference>
<dbReference type="NCBIfam" id="TIGR00928">
    <property type="entry name" value="purB"/>
    <property type="match status" value="1"/>
</dbReference>
<comment type="subunit">
    <text evidence="4">Homotetramer. Residues from neighboring subunits contribute catalytic and substrate-binding residues to each active site.</text>
</comment>
<evidence type="ECO:0000256" key="3">
    <source>
        <dbReference type="ARBA" id="ARBA00008273"/>
    </source>
</evidence>
<accession>A0A7C4NL17</accession>
<dbReference type="Gene3D" id="1.10.275.10">
    <property type="entry name" value="Fumarase/aspartase (N-terminal domain)"/>
    <property type="match status" value="1"/>
</dbReference>
<evidence type="ECO:0000256" key="5">
    <source>
        <dbReference type="ARBA" id="ARBA00012339"/>
    </source>
</evidence>
<dbReference type="GO" id="GO:0005829">
    <property type="term" value="C:cytosol"/>
    <property type="evidence" value="ECO:0007669"/>
    <property type="project" value="TreeGrafter"/>
</dbReference>
<proteinExistence type="inferred from homology"/>
<evidence type="ECO:0000256" key="9">
    <source>
        <dbReference type="ARBA" id="ARBA00024477"/>
    </source>
</evidence>
<dbReference type="CDD" id="cd01360">
    <property type="entry name" value="Adenylsuccinate_lyase_1"/>
    <property type="match status" value="1"/>
</dbReference>
<dbReference type="Pfam" id="PF10397">
    <property type="entry name" value="ADSL_C"/>
    <property type="match status" value="1"/>
</dbReference>
<comment type="catalytic activity">
    <reaction evidence="12">
        <text>N(6)-(1,2-dicarboxyethyl)-AMP = fumarate + AMP</text>
        <dbReference type="Rhea" id="RHEA:16853"/>
        <dbReference type="ChEBI" id="CHEBI:29806"/>
        <dbReference type="ChEBI" id="CHEBI:57567"/>
        <dbReference type="ChEBI" id="CHEBI:456215"/>
        <dbReference type="EC" id="4.3.2.2"/>
    </reaction>
    <physiologicalReaction direction="left-to-right" evidence="12">
        <dbReference type="Rhea" id="RHEA:16854"/>
    </physiologicalReaction>
</comment>
<dbReference type="PRINTS" id="PR00145">
    <property type="entry name" value="ARGSUCLYASE"/>
</dbReference>
<dbReference type="GO" id="GO:0004018">
    <property type="term" value="F:N6-(1,2-dicarboxyethyl)AMP AMP-lyase (fumarate-forming) activity"/>
    <property type="evidence" value="ECO:0007669"/>
    <property type="project" value="UniProtKB-UniRule"/>
</dbReference>
<reference evidence="17" key="1">
    <citation type="journal article" date="2020" name="mSystems">
        <title>Genome- and Community-Level Interaction Insights into Carbon Utilization and Element Cycling Functions of Hydrothermarchaeota in Hydrothermal Sediment.</title>
        <authorList>
            <person name="Zhou Z."/>
            <person name="Liu Y."/>
            <person name="Xu W."/>
            <person name="Pan J."/>
            <person name="Luo Z.H."/>
            <person name="Li M."/>
        </authorList>
    </citation>
    <scope>NUCLEOTIDE SEQUENCE [LARGE SCALE GENOMIC DNA]</scope>
    <source>
        <strain evidence="17">SpSt-637</strain>
        <strain evidence="16">SpSt-667</strain>
    </source>
</reference>
<comment type="function">
    <text evidence="10">Catalyzes two reactions in de novo purine nucleotide biosynthesis. Catalyzes the breakdown of 5-aminoimidazole- (N-succinylocarboxamide) ribotide (SAICAR or 2-[5-amino-1-(5-phospho-beta-D-ribosyl)imidazole-4-carboxamido]succinate) to 5-aminoimidazole-4-carboxamide ribotide (AICAR or 5-amino-1-(5-phospho-beta-D-ribosyl)imidazole-4-carboxamide) and fumarate, and of adenylosuccinate (ADS or N(6)-(1,2-dicarboxyethyl)-AMP) to adenosine monophosphate (AMP) and fumarate.</text>
</comment>
<protein>
    <recommendedName>
        <fullName evidence="6 13">Adenylosuccinate lyase</fullName>
        <shortName evidence="14">ASL</shortName>
        <ecNumber evidence="5 13">4.3.2.2</ecNumber>
    </recommendedName>
    <alternativeName>
        <fullName evidence="11 14">Adenylosuccinase</fullName>
    </alternativeName>
</protein>
<evidence type="ECO:0000256" key="8">
    <source>
        <dbReference type="ARBA" id="ARBA00023239"/>
    </source>
</evidence>
<dbReference type="PRINTS" id="PR00149">
    <property type="entry name" value="FUMRATELYASE"/>
</dbReference>
<dbReference type="EC" id="4.3.2.2" evidence="5 13"/>
<dbReference type="InterPro" id="IPR022761">
    <property type="entry name" value="Fumarate_lyase_N"/>
</dbReference>
<dbReference type="GO" id="GO:0044208">
    <property type="term" value="P:'de novo' AMP biosynthetic process"/>
    <property type="evidence" value="ECO:0007669"/>
    <property type="project" value="UniProtKB-UniPathway"/>
</dbReference>
<comment type="pathway">
    <text evidence="2 14">Purine metabolism; AMP biosynthesis via de novo pathway; AMP from IMP: step 2/2.</text>
</comment>
<dbReference type="SUPFAM" id="SSF48557">
    <property type="entry name" value="L-aspartase-like"/>
    <property type="match status" value="1"/>
</dbReference>
<dbReference type="Gene3D" id="1.20.200.10">
    <property type="entry name" value="Fumarase/aspartase (Central domain)"/>
    <property type="match status" value="1"/>
</dbReference>
<evidence type="ECO:0000256" key="2">
    <source>
        <dbReference type="ARBA" id="ARBA00004734"/>
    </source>
</evidence>
<comment type="similarity">
    <text evidence="3 14">Belongs to the lyase 1 family. Adenylosuccinate lyase subfamily.</text>
</comment>
<comment type="pathway">
    <text evidence="1 14">Purine metabolism; IMP biosynthesis via de novo pathway; 5-amino-1-(5-phospho-D-ribosyl)imidazole-4-carboxamide from 5-amino-1-(5-phospho-D-ribosyl)imidazole-4-carboxylate: step 2/2.</text>
</comment>
<name>A0A7C4NL17_9CREN</name>
<dbReference type="EMBL" id="DTBD01000013">
    <property type="protein sequence ID" value="HGQ64002.1"/>
    <property type="molecule type" value="Genomic_DNA"/>
</dbReference>
<feature type="domain" description="Adenylosuccinate lyase C-terminal" evidence="15">
    <location>
        <begin position="358"/>
        <end position="437"/>
    </location>
</feature>
<evidence type="ECO:0000256" key="7">
    <source>
        <dbReference type="ARBA" id="ARBA00022755"/>
    </source>
</evidence>
<evidence type="ECO:0000256" key="1">
    <source>
        <dbReference type="ARBA" id="ARBA00004706"/>
    </source>
</evidence>
<dbReference type="InterPro" id="IPR019468">
    <property type="entry name" value="AdenyloSucc_lyase_C"/>
</dbReference>
<evidence type="ECO:0000256" key="13">
    <source>
        <dbReference type="NCBIfam" id="TIGR00928"/>
    </source>
</evidence>
<dbReference type="GO" id="GO:0070626">
    <property type="term" value="F:(S)-2-(5-amino-1-(5-phospho-D-ribosyl)imidazole-4-carboxamido) succinate lyase (fumarate-forming) activity"/>
    <property type="evidence" value="ECO:0007669"/>
    <property type="project" value="TreeGrafter"/>
</dbReference>
<dbReference type="PANTHER" id="PTHR43172:SF1">
    <property type="entry name" value="ADENYLOSUCCINATE LYASE"/>
    <property type="match status" value="1"/>
</dbReference>
<comment type="caution">
    <text evidence="17">The sequence shown here is derived from an EMBL/GenBank/DDBJ whole genome shotgun (WGS) entry which is preliminary data.</text>
</comment>
<dbReference type="EMBL" id="DTCK01000013">
    <property type="protein sequence ID" value="HGQ35496.1"/>
    <property type="molecule type" value="Genomic_DNA"/>
</dbReference>
<evidence type="ECO:0000256" key="12">
    <source>
        <dbReference type="ARBA" id="ARBA00049115"/>
    </source>
</evidence>
<keyword evidence="8 14" id="KW-0456">Lyase</keyword>
<organism evidence="17">
    <name type="scientific">Ignisphaera aggregans</name>
    <dbReference type="NCBI Taxonomy" id="334771"/>
    <lineage>
        <taxon>Archaea</taxon>
        <taxon>Thermoproteota</taxon>
        <taxon>Thermoprotei</taxon>
        <taxon>Desulfurococcales</taxon>
        <taxon>Desulfurococcaceae</taxon>
        <taxon>Ignisphaera</taxon>
    </lineage>
</organism>
<dbReference type="Pfam" id="PF00206">
    <property type="entry name" value="Lyase_1"/>
    <property type="match status" value="1"/>
</dbReference>
<dbReference type="SMART" id="SM00998">
    <property type="entry name" value="ADSL_C"/>
    <property type="match status" value="1"/>
</dbReference>
<evidence type="ECO:0000256" key="4">
    <source>
        <dbReference type="ARBA" id="ARBA00011668"/>
    </source>
</evidence>
<dbReference type="Gene3D" id="1.10.40.30">
    <property type="entry name" value="Fumarase/aspartase (C-terminal domain)"/>
    <property type="match status" value="1"/>
</dbReference>
<dbReference type="InterPro" id="IPR008948">
    <property type="entry name" value="L-Aspartase-like"/>
</dbReference>